<dbReference type="SUPFAM" id="SSF52047">
    <property type="entry name" value="RNI-like"/>
    <property type="match status" value="1"/>
</dbReference>
<evidence type="ECO:0000256" key="1">
    <source>
        <dbReference type="ARBA" id="ARBA00022737"/>
    </source>
</evidence>
<gene>
    <name evidence="3" type="ORF">WKI299_LOCUS1806</name>
</gene>
<sequence length="639" mass="71706">MASNSSGGENDSQANSVIAKDPRTSLSPSQGEPGEEMIETQSTVELSSQQKDPADAKMQPITKETPIEENCTEGELSHEEIKHEDGSHAEETIQSSKKFMAIEIECNHLTATQAERIVDASKRNITFIKLKLEHNRLTDAMTKRIAYILKNITTFKTLIFEHNNPLTTAGAQHIADALKQNTTLTILNIGNNQITECGAQNIADALKQNKALTLLHIQYIQLKDVGAQYLADALRENTALRTLNIYKTEITDIGIQYIATALEQNTTIVELQISNENVSEDLRQKIKEFIDRNRKKSNWALPQTVTDEYTYFDYSKTLATTNDSNIDWRCIWWARDGVIVAGGNGSGNGSGNGLKQLSHPYGMYLDDDSQCIYIADYGNNRIVEWKLGDESGRVVAGGNGKGSRLDQLDRPTDVIVDKETDSLIICDWKNRRVMRWPRRNGISGEIIIKNIDCFGLAMDAQRFLYISGEDRVTRYRMGDTNGIVVAGGHGHGNRLNQLYWASYVVVDRDQSVYVSDFANHRVMKWMKDSKEGIVVAGGTREGGLDEFRYGRGNAPNQVYWPRGLFVDPFDNVYVVSSWSHRVMLWRNEASQGEVVAGKDGHESQANPMHGPEGLAFDRKGNLYVVDQWNDRVLRFSVKP</sequence>
<dbReference type="PANTHER" id="PTHR24111">
    <property type="entry name" value="LEUCINE-RICH REPEAT-CONTAINING PROTEIN 34"/>
    <property type="match status" value="1"/>
</dbReference>
<accession>A0A816LJ01</accession>
<reference evidence="3" key="1">
    <citation type="submission" date="2021-02" db="EMBL/GenBank/DDBJ databases">
        <authorList>
            <person name="Nowell W R."/>
        </authorList>
    </citation>
    <scope>NUCLEOTIDE SEQUENCE</scope>
</reference>
<dbReference type="InterPro" id="IPR052201">
    <property type="entry name" value="LRR-containing_regulator"/>
</dbReference>
<dbReference type="SMART" id="SM00368">
    <property type="entry name" value="LRR_RI"/>
    <property type="match status" value="4"/>
</dbReference>
<dbReference type="SUPFAM" id="SSF101898">
    <property type="entry name" value="NHL repeat"/>
    <property type="match status" value="1"/>
</dbReference>
<dbReference type="InterPro" id="IPR032675">
    <property type="entry name" value="LRR_dom_sf"/>
</dbReference>
<name>A0A816LJ01_9BILA</name>
<dbReference type="Proteomes" id="UP000663856">
    <property type="component" value="Unassembled WGS sequence"/>
</dbReference>
<keyword evidence="1" id="KW-0677">Repeat</keyword>
<dbReference type="SUPFAM" id="SSF63829">
    <property type="entry name" value="Calcium-dependent phosphotriesterase"/>
    <property type="match status" value="1"/>
</dbReference>
<comment type="caution">
    <text evidence="3">The sequence shown here is derived from an EMBL/GenBank/DDBJ whole genome shotgun (WGS) entry which is preliminary data.</text>
</comment>
<evidence type="ECO:0000256" key="2">
    <source>
        <dbReference type="SAM" id="MobiDB-lite"/>
    </source>
</evidence>
<feature type="compositionally biased region" description="Polar residues" evidence="2">
    <location>
        <begin position="39"/>
        <end position="51"/>
    </location>
</feature>
<dbReference type="Gene3D" id="2.120.10.30">
    <property type="entry name" value="TolB, C-terminal domain"/>
    <property type="match status" value="2"/>
</dbReference>
<feature type="region of interest" description="Disordered" evidence="2">
    <location>
        <begin position="1"/>
        <end position="89"/>
    </location>
</feature>
<dbReference type="Pfam" id="PF13516">
    <property type="entry name" value="LRR_6"/>
    <property type="match status" value="1"/>
</dbReference>
<protein>
    <submittedName>
        <fullName evidence="3">Uncharacterized protein</fullName>
    </submittedName>
</protein>
<organism evidence="3 4">
    <name type="scientific">Rotaria magnacalcarata</name>
    <dbReference type="NCBI Taxonomy" id="392030"/>
    <lineage>
        <taxon>Eukaryota</taxon>
        <taxon>Metazoa</taxon>
        <taxon>Spiralia</taxon>
        <taxon>Gnathifera</taxon>
        <taxon>Rotifera</taxon>
        <taxon>Eurotatoria</taxon>
        <taxon>Bdelloidea</taxon>
        <taxon>Philodinida</taxon>
        <taxon>Philodinidae</taxon>
        <taxon>Rotaria</taxon>
    </lineage>
</organism>
<dbReference type="PANTHER" id="PTHR24111:SF0">
    <property type="entry name" value="LEUCINE-RICH REPEAT-CONTAINING PROTEIN"/>
    <property type="match status" value="1"/>
</dbReference>
<dbReference type="Gene3D" id="3.80.10.10">
    <property type="entry name" value="Ribonuclease Inhibitor"/>
    <property type="match status" value="2"/>
</dbReference>
<dbReference type="AlphaFoldDB" id="A0A816LJ01"/>
<dbReference type="CDD" id="cd05819">
    <property type="entry name" value="NHL"/>
    <property type="match status" value="1"/>
</dbReference>
<evidence type="ECO:0000313" key="3">
    <source>
        <dbReference type="EMBL" id="CAF1940183.1"/>
    </source>
</evidence>
<feature type="compositionally biased region" description="Basic and acidic residues" evidence="2">
    <location>
        <begin position="75"/>
        <end position="89"/>
    </location>
</feature>
<dbReference type="InterPro" id="IPR001611">
    <property type="entry name" value="Leu-rich_rpt"/>
</dbReference>
<dbReference type="EMBL" id="CAJNRF010000102">
    <property type="protein sequence ID" value="CAF1940183.1"/>
    <property type="molecule type" value="Genomic_DNA"/>
</dbReference>
<feature type="compositionally biased region" description="Polar residues" evidence="2">
    <location>
        <begin position="1"/>
        <end position="16"/>
    </location>
</feature>
<evidence type="ECO:0000313" key="4">
    <source>
        <dbReference type="Proteomes" id="UP000663856"/>
    </source>
</evidence>
<proteinExistence type="predicted"/>
<dbReference type="InterPro" id="IPR011042">
    <property type="entry name" value="6-blade_b-propeller_TolB-like"/>
</dbReference>